<evidence type="ECO:0000313" key="3">
    <source>
        <dbReference type="Proteomes" id="UP000184216"/>
    </source>
</evidence>
<keyword evidence="1" id="KW-0472">Membrane</keyword>
<dbReference type="EMBL" id="FRBX01000002">
    <property type="protein sequence ID" value="SHL95160.1"/>
    <property type="molecule type" value="Genomic_DNA"/>
</dbReference>
<accession>A0ABY1J183</accession>
<dbReference type="RefSeq" id="WP_207384887.1">
    <property type="nucleotide sequence ID" value="NZ_CP130042.1"/>
</dbReference>
<sequence>MNKFVEDYDVPPYLFQILNVVFAIILIIVLYQLYRHFKGKK</sequence>
<protein>
    <submittedName>
        <fullName evidence="2">Uncharacterized protein</fullName>
    </submittedName>
</protein>
<comment type="caution">
    <text evidence="2">The sequence shown here is derived from an EMBL/GenBank/DDBJ whole genome shotgun (WGS) entry which is preliminary data.</text>
</comment>
<gene>
    <name evidence="2" type="ORF">SAMN05444387_1526</name>
</gene>
<feature type="transmembrane region" description="Helical" evidence="1">
    <location>
        <begin position="13"/>
        <end position="34"/>
    </location>
</feature>
<evidence type="ECO:0000313" key="2">
    <source>
        <dbReference type="EMBL" id="SHL95160.1"/>
    </source>
</evidence>
<name>A0ABY1J183_9FLAO</name>
<keyword evidence="1" id="KW-0812">Transmembrane</keyword>
<reference evidence="2 3" key="1">
    <citation type="submission" date="2016-11" db="EMBL/GenBank/DDBJ databases">
        <authorList>
            <person name="Varghese N."/>
            <person name="Submissions S."/>
        </authorList>
    </citation>
    <scope>NUCLEOTIDE SEQUENCE [LARGE SCALE GENOMIC DNA]</scope>
    <source>
        <strain evidence="2 3">DSM 6368</strain>
    </source>
</reference>
<evidence type="ECO:0000256" key="1">
    <source>
        <dbReference type="SAM" id="Phobius"/>
    </source>
</evidence>
<keyword evidence="3" id="KW-1185">Reference proteome</keyword>
<organism evidence="2 3">
    <name type="scientific">Flavobacterium pectinovorum</name>
    <dbReference type="NCBI Taxonomy" id="29533"/>
    <lineage>
        <taxon>Bacteria</taxon>
        <taxon>Pseudomonadati</taxon>
        <taxon>Bacteroidota</taxon>
        <taxon>Flavobacteriia</taxon>
        <taxon>Flavobacteriales</taxon>
        <taxon>Flavobacteriaceae</taxon>
        <taxon>Flavobacterium</taxon>
    </lineage>
</organism>
<dbReference type="Proteomes" id="UP000184216">
    <property type="component" value="Unassembled WGS sequence"/>
</dbReference>
<keyword evidence="1" id="KW-1133">Transmembrane helix</keyword>
<proteinExistence type="predicted"/>